<dbReference type="AlphaFoldDB" id="A0A8X6Y3G6"/>
<keyword evidence="2" id="KW-1185">Reference proteome</keyword>
<dbReference type="Proteomes" id="UP000886998">
    <property type="component" value="Unassembled WGS sequence"/>
</dbReference>
<evidence type="ECO:0000313" key="2">
    <source>
        <dbReference type="Proteomes" id="UP000886998"/>
    </source>
</evidence>
<dbReference type="OrthoDB" id="10006939at2759"/>
<proteinExistence type="predicted"/>
<evidence type="ECO:0000313" key="1">
    <source>
        <dbReference type="EMBL" id="GFY64194.1"/>
    </source>
</evidence>
<comment type="caution">
    <text evidence="1">The sequence shown here is derived from an EMBL/GenBank/DDBJ whole genome shotgun (WGS) entry which is preliminary data.</text>
</comment>
<gene>
    <name evidence="1" type="ORF">TNIN_126011</name>
</gene>
<accession>A0A8X6Y3G6</accession>
<dbReference type="EMBL" id="BMAV01015129">
    <property type="protein sequence ID" value="GFY64194.1"/>
    <property type="molecule type" value="Genomic_DNA"/>
</dbReference>
<name>A0A8X6Y3G6_9ARAC</name>
<sequence length="66" mass="7555">MILVHGKLNADSYSSILDNNVPPMLWEVYGLEHCYLKDDNAPFHLRDPSEIGMMTMDYTGLPRVQT</sequence>
<organism evidence="1 2">
    <name type="scientific">Trichonephila inaurata madagascariensis</name>
    <dbReference type="NCBI Taxonomy" id="2747483"/>
    <lineage>
        <taxon>Eukaryota</taxon>
        <taxon>Metazoa</taxon>
        <taxon>Ecdysozoa</taxon>
        <taxon>Arthropoda</taxon>
        <taxon>Chelicerata</taxon>
        <taxon>Arachnida</taxon>
        <taxon>Araneae</taxon>
        <taxon>Araneomorphae</taxon>
        <taxon>Entelegynae</taxon>
        <taxon>Araneoidea</taxon>
        <taxon>Nephilidae</taxon>
        <taxon>Trichonephila</taxon>
        <taxon>Trichonephila inaurata</taxon>
    </lineage>
</organism>
<reference evidence="1" key="1">
    <citation type="submission" date="2020-08" db="EMBL/GenBank/DDBJ databases">
        <title>Multicomponent nature underlies the extraordinary mechanical properties of spider dragline silk.</title>
        <authorList>
            <person name="Kono N."/>
            <person name="Nakamura H."/>
            <person name="Mori M."/>
            <person name="Yoshida Y."/>
            <person name="Ohtoshi R."/>
            <person name="Malay A.D."/>
            <person name="Moran D.A.P."/>
            <person name="Tomita M."/>
            <person name="Numata K."/>
            <person name="Arakawa K."/>
        </authorList>
    </citation>
    <scope>NUCLEOTIDE SEQUENCE</scope>
</reference>
<protein>
    <submittedName>
        <fullName evidence="1">Uncharacterized protein</fullName>
    </submittedName>
</protein>